<dbReference type="AlphaFoldDB" id="A0A9P9I9M9"/>
<proteinExistence type="predicted"/>
<evidence type="ECO:0000313" key="2">
    <source>
        <dbReference type="EMBL" id="KAH7113208.1"/>
    </source>
</evidence>
<keyword evidence="3" id="KW-1185">Reference proteome</keyword>
<dbReference type="EMBL" id="JAGMWT010000019">
    <property type="protein sequence ID" value="KAH7113208.1"/>
    <property type="molecule type" value="Genomic_DNA"/>
</dbReference>
<feature type="transmembrane region" description="Helical" evidence="1">
    <location>
        <begin position="121"/>
        <end position="143"/>
    </location>
</feature>
<protein>
    <submittedName>
        <fullName evidence="2">Uncharacterized protein</fullName>
    </submittedName>
</protein>
<comment type="caution">
    <text evidence="2">The sequence shown here is derived from an EMBL/GenBank/DDBJ whole genome shotgun (WGS) entry which is preliminary data.</text>
</comment>
<name>A0A9P9I9M9_9PLEO</name>
<organism evidence="2 3">
    <name type="scientific">Dendryphion nanum</name>
    <dbReference type="NCBI Taxonomy" id="256645"/>
    <lineage>
        <taxon>Eukaryota</taxon>
        <taxon>Fungi</taxon>
        <taxon>Dikarya</taxon>
        <taxon>Ascomycota</taxon>
        <taxon>Pezizomycotina</taxon>
        <taxon>Dothideomycetes</taxon>
        <taxon>Pleosporomycetidae</taxon>
        <taxon>Pleosporales</taxon>
        <taxon>Torulaceae</taxon>
        <taxon>Dendryphion</taxon>
    </lineage>
</organism>
<keyword evidence="1" id="KW-1133">Transmembrane helix</keyword>
<accession>A0A9P9I9M9</accession>
<evidence type="ECO:0000313" key="3">
    <source>
        <dbReference type="Proteomes" id="UP000700596"/>
    </source>
</evidence>
<keyword evidence="1" id="KW-0812">Transmembrane</keyword>
<keyword evidence="1" id="KW-0472">Membrane</keyword>
<gene>
    <name evidence="2" type="ORF">B0J11DRAFT_541676</name>
</gene>
<evidence type="ECO:0000256" key="1">
    <source>
        <dbReference type="SAM" id="Phobius"/>
    </source>
</evidence>
<reference evidence="2" key="1">
    <citation type="journal article" date="2021" name="Nat. Commun.">
        <title>Genetic determinants of endophytism in the Arabidopsis root mycobiome.</title>
        <authorList>
            <person name="Mesny F."/>
            <person name="Miyauchi S."/>
            <person name="Thiergart T."/>
            <person name="Pickel B."/>
            <person name="Atanasova L."/>
            <person name="Karlsson M."/>
            <person name="Huettel B."/>
            <person name="Barry K.W."/>
            <person name="Haridas S."/>
            <person name="Chen C."/>
            <person name="Bauer D."/>
            <person name="Andreopoulos W."/>
            <person name="Pangilinan J."/>
            <person name="LaButti K."/>
            <person name="Riley R."/>
            <person name="Lipzen A."/>
            <person name="Clum A."/>
            <person name="Drula E."/>
            <person name="Henrissat B."/>
            <person name="Kohler A."/>
            <person name="Grigoriev I.V."/>
            <person name="Martin F.M."/>
            <person name="Hacquard S."/>
        </authorList>
    </citation>
    <scope>NUCLEOTIDE SEQUENCE</scope>
    <source>
        <strain evidence="2">MPI-CAGE-CH-0243</strain>
    </source>
</reference>
<dbReference type="Proteomes" id="UP000700596">
    <property type="component" value="Unassembled WGS sequence"/>
</dbReference>
<sequence>MPLARALPCSHAPVLPLPSCALCYPSTLPPSALCLESAVPDLTLEIEASETSSKPSSPRICPHIHAARLSSFCHPHPAKLLTTQHHHHYQRCPLITHTTPTSTTPTTATTTMCCFAAMHCSALLCVFTTPLLSPLLVLIFFLLDHLWLHVPIRHCLVTYNGRLATLRLAADHRPLHLTLLLP</sequence>